<evidence type="ECO:0000313" key="5">
    <source>
        <dbReference type="EMBL" id="MBA0088301.1"/>
    </source>
</evidence>
<feature type="chain" id="PRO_5030551487" evidence="2">
    <location>
        <begin position="29"/>
        <end position="620"/>
    </location>
</feature>
<reference evidence="5" key="1">
    <citation type="submission" date="2020-06" db="EMBL/GenBank/DDBJ databases">
        <title>Legume-microbial interactions unlock mineral nutrients during tropical forest succession.</title>
        <authorList>
            <person name="Epihov D.Z."/>
        </authorList>
    </citation>
    <scope>NUCLEOTIDE SEQUENCE [LARGE SCALE GENOMIC DNA]</scope>
    <source>
        <strain evidence="5">Pan2503</strain>
    </source>
</reference>
<dbReference type="PANTHER" id="PTHR43135:SF3">
    <property type="entry name" value="ALPHA-D-RIBOSE 1-METHYLPHOSPHONATE 5-TRIPHOSPHATE DIPHOSPHATASE"/>
    <property type="match status" value="1"/>
</dbReference>
<evidence type="ECO:0000259" key="3">
    <source>
        <dbReference type="Pfam" id="PF01979"/>
    </source>
</evidence>
<dbReference type="InterPro" id="IPR051781">
    <property type="entry name" value="Metallo-dep_Hydrolase"/>
</dbReference>
<accession>A0A7V8NVN3</accession>
<evidence type="ECO:0000256" key="2">
    <source>
        <dbReference type="SAM" id="SignalP"/>
    </source>
</evidence>
<feature type="coiled-coil region" evidence="1">
    <location>
        <begin position="423"/>
        <end position="450"/>
    </location>
</feature>
<dbReference type="InterPro" id="IPR032466">
    <property type="entry name" value="Metal_Hydrolase"/>
</dbReference>
<dbReference type="SUPFAM" id="SSF51556">
    <property type="entry name" value="Metallo-dependent hydrolases"/>
    <property type="match status" value="1"/>
</dbReference>
<comment type="caution">
    <text evidence="5">The sequence shown here is derived from an EMBL/GenBank/DDBJ whole genome shotgun (WGS) entry which is preliminary data.</text>
</comment>
<dbReference type="SUPFAM" id="SSF49785">
    <property type="entry name" value="Galactose-binding domain-like"/>
    <property type="match status" value="1"/>
</dbReference>
<dbReference type="Gene3D" id="1.20.58.520">
    <property type="entry name" value="Amidohydrolase"/>
    <property type="match status" value="1"/>
</dbReference>
<keyword evidence="1" id="KW-0175">Coiled coil</keyword>
<feature type="domain" description="Amidohydrolase-related" evidence="3">
    <location>
        <begin position="157"/>
        <end position="425"/>
    </location>
</feature>
<dbReference type="Pfam" id="PF01979">
    <property type="entry name" value="Amidohydro_1"/>
    <property type="match status" value="1"/>
</dbReference>
<dbReference type="GO" id="GO:0016810">
    <property type="term" value="F:hydrolase activity, acting on carbon-nitrogen (but not peptide) bonds"/>
    <property type="evidence" value="ECO:0007669"/>
    <property type="project" value="InterPro"/>
</dbReference>
<keyword evidence="6" id="KW-1185">Reference proteome</keyword>
<dbReference type="InterPro" id="IPR008979">
    <property type="entry name" value="Galactose-bd-like_sf"/>
</dbReference>
<dbReference type="SUPFAM" id="SSF51338">
    <property type="entry name" value="Composite domain of metallo-dependent hydrolases"/>
    <property type="match status" value="1"/>
</dbReference>
<evidence type="ECO:0000256" key="1">
    <source>
        <dbReference type="SAM" id="Coils"/>
    </source>
</evidence>
<dbReference type="PANTHER" id="PTHR43135">
    <property type="entry name" value="ALPHA-D-RIBOSE 1-METHYLPHOSPHONATE 5-TRIPHOSPHATE DIPHOSPHATASE"/>
    <property type="match status" value="1"/>
</dbReference>
<gene>
    <name evidence="5" type="ORF">HRJ53_25230</name>
</gene>
<sequence length="620" mass="65304">MRINSSVPFRVLAAITLIAIGCSARVLRAQTAAPAGETRTFVIRNARVFDGEKLLSSTDVSVEKGLIKAVGKNLKVAPGTKEIDASGDTLLPGLFDSHTHTWANALEQALIFGVTTELDMFSDYKFDAEVRKREADGQNLHAADLRSAGTLVTVAKGHGTEYGLSIPILASPADAQSFVDARLAEGSDYIKIIYEDGSAIGRSIPTLTKDEVAAVISAAHNRKKLAVVHITTQFFARNAIEANADGLVHIFEDVPPAPDFAALVKQHHAFVIPTLTVDESSTGVASGASLVADERLSPYIDAPTAANLKKAFPRRVESKENFANALAAVRTLHTSRVPILAGTDAPNPGTAHGVSIHRELELLVEAGLTPTEALLSATSVPARAFGLDDRGRIAPGLRADLLLVKGDPSTDITATRNILAVWKTGAEARRAEARAAVEKEKQEIAAAKASPPPAGSESGLVSNFEDGTTAAKFGAGWSVSTDLTAGGKSTAEIKWVAGGAEGSKGALQISGMVSDAVAYAWAGAFFSPSSAPFEPANLSSKKAIRFWIRGDGHPYRLMFFTKSGGYMPAVQNLAVTTEWKEIVVTFSALGTDGHDLSGILFTAGGLPGSFQFAIDNVRLE</sequence>
<dbReference type="InterPro" id="IPR013857">
    <property type="entry name" value="NADH-UbQ_OxRdtase-assoc_prot30"/>
</dbReference>
<dbReference type="AlphaFoldDB" id="A0A7V8NVN3"/>
<dbReference type="InterPro" id="IPR006680">
    <property type="entry name" value="Amidohydro-rel"/>
</dbReference>
<keyword evidence="2" id="KW-0732">Signal</keyword>
<dbReference type="Gene3D" id="3.40.50.10910">
    <property type="entry name" value="Amidohydrolase"/>
    <property type="match status" value="1"/>
</dbReference>
<dbReference type="Gene3D" id="3.30.110.90">
    <property type="entry name" value="Amidohydrolase"/>
    <property type="match status" value="1"/>
</dbReference>
<feature type="signal peptide" evidence="2">
    <location>
        <begin position="1"/>
        <end position="28"/>
    </location>
</feature>
<dbReference type="Gene3D" id="2.30.40.10">
    <property type="entry name" value="Urease, subunit C, domain 1"/>
    <property type="match status" value="1"/>
</dbReference>
<dbReference type="EMBL" id="JACDQQ010002433">
    <property type="protein sequence ID" value="MBA0088301.1"/>
    <property type="molecule type" value="Genomic_DNA"/>
</dbReference>
<dbReference type="PROSITE" id="PS51257">
    <property type="entry name" value="PROKAR_LIPOPROTEIN"/>
    <property type="match status" value="1"/>
</dbReference>
<dbReference type="Proteomes" id="UP000567293">
    <property type="component" value="Unassembled WGS sequence"/>
</dbReference>
<name>A0A7V8NVN3_9BACT</name>
<dbReference type="Gene3D" id="2.60.120.430">
    <property type="entry name" value="Galactose-binding lectin"/>
    <property type="match status" value="1"/>
</dbReference>
<dbReference type="InterPro" id="IPR011059">
    <property type="entry name" value="Metal-dep_hydrolase_composite"/>
</dbReference>
<feature type="domain" description="NADH:ubiquinone oxidoreductase intermediate-associated protein 30" evidence="4">
    <location>
        <begin position="475"/>
        <end position="588"/>
    </location>
</feature>
<protein>
    <submittedName>
        <fullName evidence="5">CIA30 family protein</fullName>
    </submittedName>
</protein>
<organism evidence="5 6">
    <name type="scientific">Candidatus Acidiferrum panamense</name>
    <dbReference type="NCBI Taxonomy" id="2741543"/>
    <lineage>
        <taxon>Bacteria</taxon>
        <taxon>Pseudomonadati</taxon>
        <taxon>Acidobacteriota</taxon>
        <taxon>Terriglobia</taxon>
        <taxon>Candidatus Acidiferrales</taxon>
        <taxon>Candidatus Acidiferrum</taxon>
    </lineage>
</organism>
<evidence type="ECO:0000313" key="6">
    <source>
        <dbReference type="Proteomes" id="UP000567293"/>
    </source>
</evidence>
<proteinExistence type="predicted"/>
<evidence type="ECO:0000259" key="4">
    <source>
        <dbReference type="Pfam" id="PF08547"/>
    </source>
</evidence>
<dbReference type="Pfam" id="PF08547">
    <property type="entry name" value="CIA30"/>
    <property type="match status" value="1"/>
</dbReference>